<protein>
    <submittedName>
        <fullName evidence="1">7142_t:CDS:1</fullName>
    </submittedName>
</protein>
<evidence type="ECO:0000313" key="2">
    <source>
        <dbReference type="Proteomes" id="UP000789831"/>
    </source>
</evidence>
<gene>
    <name evidence="1" type="ORF">AGERDE_LOCUS10895</name>
</gene>
<name>A0A9N9GYI6_9GLOM</name>
<dbReference type="EMBL" id="CAJVPL010003830">
    <property type="protein sequence ID" value="CAG8639151.1"/>
    <property type="molecule type" value="Genomic_DNA"/>
</dbReference>
<organism evidence="1 2">
    <name type="scientific">Ambispora gerdemannii</name>
    <dbReference type="NCBI Taxonomy" id="144530"/>
    <lineage>
        <taxon>Eukaryota</taxon>
        <taxon>Fungi</taxon>
        <taxon>Fungi incertae sedis</taxon>
        <taxon>Mucoromycota</taxon>
        <taxon>Glomeromycotina</taxon>
        <taxon>Glomeromycetes</taxon>
        <taxon>Archaeosporales</taxon>
        <taxon>Ambisporaceae</taxon>
        <taxon>Ambispora</taxon>
    </lineage>
</organism>
<sequence length="328" mass="38133">DYVKVLEGILSSGNISAIRFFKKAEFTFSQKEEAEKTLFKTLKIVISKDDIHAITAKRLINNFDKFISTFSVQQYWNSLNVRIEKTITSTAQIILQEKEEQNACQIRCNMLEKNIKSLTRKRSDVNDFEEKRTSKKQNINKLAFDDEVDFDDNEIFSMDTSIVFTDNDTDEDYEEILSNYEEYCEEETQTDVASADTIGSWVLSSGKDVGKELSKYRENIPRTKAYLYPAYFGILDLSGEDTEVKKLFTDDEWNEMIKDFNNNVKLSDMEDEQERPFYELMDKISEILMKKPFDLITGIESCVIEVRISLVLVSYGSADLMFVIYRTI</sequence>
<evidence type="ECO:0000313" key="1">
    <source>
        <dbReference type="EMBL" id="CAG8639151.1"/>
    </source>
</evidence>
<accession>A0A9N9GYI6</accession>
<keyword evidence="2" id="KW-1185">Reference proteome</keyword>
<proteinExistence type="predicted"/>
<dbReference type="OrthoDB" id="2412484at2759"/>
<reference evidence="1" key="1">
    <citation type="submission" date="2021-06" db="EMBL/GenBank/DDBJ databases">
        <authorList>
            <person name="Kallberg Y."/>
            <person name="Tangrot J."/>
            <person name="Rosling A."/>
        </authorList>
    </citation>
    <scope>NUCLEOTIDE SEQUENCE</scope>
    <source>
        <strain evidence="1">MT106</strain>
    </source>
</reference>
<dbReference type="AlphaFoldDB" id="A0A9N9GYI6"/>
<comment type="caution">
    <text evidence="1">The sequence shown here is derived from an EMBL/GenBank/DDBJ whole genome shotgun (WGS) entry which is preliminary data.</text>
</comment>
<dbReference type="Proteomes" id="UP000789831">
    <property type="component" value="Unassembled WGS sequence"/>
</dbReference>
<feature type="non-terminal residue" evidence="1">
    <location>
        <position position="1"/>
    </location>
</feature>